<evidence type="ECO:0000256" key="1">
    <source>
        <dbReference type="ARBA" id="ARBA00022801"/>
    </source>
</evidence>
<dbReference type="InterPro" id="IPR001932">
    <property type="entry name" value="PPM-type_phosphatase-like_dom"/>
</dbReference>
<dbReference type="SMART" id="SM00331">
    <property type="entry name" value="PP2C_SIG"/>
    <property type="match status" value="1"/>
</dbReference>
<sequence length="419" mass="45325">MGADRGERLLGDLVEASHLMSMQQIPTAVAEHAERAGIRNVLIYVADLQQSVLRLLPERDGQPVHPGEAAELRVEGTLAGRAFRTLDLVQAQGQDAGTDVWWAPLLDGTERIGVVRATVDGADEETLDILRRMTGLVALMVVSKRPYSDTHARLVRVQPMSVSAEMQWRLMPPLTFANDRVSIGAVLEPAYQIGGDAFDYGLAGDIVNLAIFDAMGHDTSSGLTATLAIAACRNSRLQGADLVETGRRIGEVLSGQFDSGTYVTALLASLDTRTGLLSWVNHGHPPPVVIRGGRWVTTLACPPASPLGTGLGDAAEACSEQLEPGDRLLLYTDGIIEARNAEKQEFGLHRFVDFIIRHNADGLPVPETLRRLIRGILDHHADRLDDDATVLLLEWHGPTGPGRPGPDDDVRQREVITLG</sequence>
<dbReference type="GO" id="GO:0004722">
    <property type="term" value="F:protein serine/threonine phosphatase activity"/>
    <property type="evidence" value="ECO:0007669"/>
    <property type="project" value="UniProtKB-EC"/>
</dbReference>
<evidence type="ECO:0000313" key="3">
    <source>
        <dbReference type="EMBL" id="MFC5752354.1"/>
    </source>
</evidence>
<dbReference type="EC" id="3.1.3.16" evidence="3"/>
<dbReference type="EMBL" id="JBHSON010000086">
    <property type="protein sequence ID" value="MFC5752354.1"/>
    <property type="molecule type" value="Genomic_DNA"/>
</dbReference>
<name>A0ABW1ACW1_9ACTN</name>
<dbReference type="InterPro" id="IPR036457">
    <property type="entry name" value="PPM-type-like_dom_sf"/>
</dbReference>
<protein>
    <submittedName>
        <fullName evidence="3">PP2C family protein-serine/threonine phosphatase</fullName>
        <ecNumber evidence="3">3.1.3.16</ecNumber>
    </submittedName>
</protein>
<dbReference type="SUPFAM" id="SSF81606">
    <property type="entry name" value="PP2C-like"/>
    <property type="match status" value="1"/>
</dbReference>
<evidence type="ECO:0000313" key="4">
    <source>
        <dbReference type="Proteomes" id="UP001596074"/>
    </source>
</evidence>
<evidence type="ECO:0000259" key="2">
    <source>
        <dbReference type="SMART" id="SM00331"/>
    </source>
</evidence>
<dbReference type="PANTHER" id="PTHR43156">
    <property type="entry name" value="STAGE II SPORULATION PROTEIN E-RELATED"/>
    <property type="match status" value="1"/>
</dbReference>
<accession>A0ABW1ACW1</accession>
<dbReference type="Gene3D" id="3.60.40.10">
    <property type="entry name" value="PPM-type phosphatase domain"/>
    <property type="match status" value="1"/>
</dbReference>
<comment type="caution">
    <text evidence="3">The sequence shown here is derived from an EMBL/GenBank/DDBJ whole genome shotgun (WGS) entry which is preliminary data.</text>
</comment>
<dbReference type="PANTHER" id="PTHR43156:SF2">
    <property type="entry name" value="STAGE II SPORULATION PROTEIN E"/>
    <property type="match status" value="1"/>
</dbReference>
<dbReference type="InterPro" id="IPR052016">
    <property type="entry name" value="Bact_Sigma-Reg"/>
</dbReference>
<dbReference type="Pfam" id="PF07228">
    <property type="entry name" value="SpoIIE"/>
    <property type="match status" value="1"/>
</dbReference>
<gene>
    <name evidence="3" type="ORF">ACFPZN_42650</name>
</gene>
<keyword evidence="4" id="KW-1185">Reference proteome</keyword>
<feature type="domain" description="PPM-type phosphatase" evidence="2">
    <location>
        <begin position="178"/>
        <end position="395"/>
    </location>
</feature>
<keyword evidence="1 3" id="KW-0378">Hydrolase</keyword>
<dbReference type="RefSeq" id="WP_378288314.1">
    <property type="nucleotide sequence ID" value="NZ_JBHSON010000086.1"/>
</dbReference>
<proteinExistence type="predicted"/>
<reference evidence="4" key="1">
    <citation type="journal article" date="2019" name="Int. J. Syst. Evol. Microbiol.">
        <title>The Global Catalogue of Microorganisms (GCM) 10K type strain sequencing project: providing services to taxonomists for standard genome sequencing and annotation.</title>
        <authorList>
            <consortium name="The Broad Institute Genomics Platform"/>
            <consortium name="The Broad Institute Genome Sequencing Center for Infectious Disease"/>
            <person name="Wu L."/>
            <person name="Ma J."/>
        </authorList>
    </citation>
    <scope>NUCLEOTIDE SEQUENCE [LARGE SCALE GENOMIC DNA]</scope>
    <source>
        <strain evidence="4">KCTC 42087</strain>
    </source>
</reference>
<dbReference type="Proteomes" id="UP001596074">
    <property type="component" value="Unassembled WGS sequence"/>
</dbReference>
<organism evidence="3 4">
    <name type="scientific">Actinomadura rugatobispora</name>
    <dbReference type="NCBI Taxonomy" id="1994"/>
    <lineage>
        <taxon>Bacteria</taxon>
        <taxon>Bacillati</taxon>
        <taxon>Actinomycetota</taxon>
        <taxon>Actinomycetes</taxon>
        <taxon>Streptosporangiales</taxon>
        <taxon>Thermomonosporaceae</taxon>
        <taxon>Actinomadura</taxon>
    </lineage>
</organism>